<keyword evidence="5" id="KW-0547">Nucleotide-binding</keyword>
<accession>A0ABS0EDJ4</accession>
<evidence type="ECO:0000256" key="7">
    <source>
        <dbReference type="ARBA" id="ARBA00022801"/>
    </source>
</evidence>
<dbReference type="SMART" id="SM00487">
    <property type="entry name" value="DEXDc"/>
    <property type="match status" value="1"/>
</dbReference>
<evidence type="ECO:0000256" key="10">
    <source>
        <dbReference type="ARBA" id="ARBA00022840"/>
    </source>
</evidence>
<dbReference type="EC" id="5.6.2.4" evidence="16"/>
<keyword evidence="13" id="KW-0234">DNA repair</keyword>
<evidence type="ECO:0000256" key="11">
    <source>
        <dbReference type="ARBA" id="ARBA00023125"/>
    </source>
</evidence>
<dbReference type="SMART" id="SM00490">
    <property type="entry name" value="HELICc"/>
    <property type="match status" value="1"/>
</dbReference>
<dbReference type="InterPro" id="IPR010997">
    <property type="entry name" value="HRDC-like_sf"/>
</dbReference>
<dbReference type="EMBL" id="JADOBI010000014">
    <property type="protein sequence ID" value="MBF7982230.1"/>
    <property type="molecule type" value="Genomic_DNA"/>
</dbReference>
<dbReference type="SUPFAM" id="SSF52540">
    <property type="entry name" value="P-loop containing nucleoside triphosphate hydrolases"/>
    <property type="match status" value="2"/>
</dbReference>
<comment type="cofactor">
    <cofactor evidence="2">
        <name>Zn(2+)</name>
        <dbReference type="ChEBI" id="CHEBI:29105"/>
    </cofactor>
</comment>
<keyword evidence="7 20" id="KW-0378">Hydrolase</keyword>
<dbReference type="InterPro" id="IPR001650">
    <property type="entry name" value="Helicase_C-like"/>
</dbReference>
<keyword evidence="4" id="KW-0479">Metal-binding</keyword>
<keyword evidence="14" id="KW-0413">Isomerase</keyword>
<evidence type="ECO:0000259" key="19">
    <source>
        <dbReference type="PROSITE" id="PS51194"/>
    </source>
</evidence>
<comment type="caution">
    <text evidence="20">The sequence shown here is derived from an EMBL/GenBank/DDBJ whole genome shotgun (WGS) entry which is preliminary data.</text>
</comment>
<dbReference type="NCBIfam" id="TIGR01389">
    <property type="entry name" value="recQ"/>
    <property type="match status" value="1"/>
</dbReference>
<dbReference type="PANTHER" id="PTHR13710:SF105">
    <property type="entry name" value="ATP-DEPENDENT DNA HELICASE Q1"/>
    <property type="match status" value="1"/>
</dbReference>
<feature type="domain" description="HRDC" evidence="17">
    <location>
        <begin position="531"/>
        <end position="610"/>
    </location>
</feature>
<dbReference type="InterPro" id="IPR002121">
    <property type="entry name" value="HRDC_dom"/>
</dbReference>
<evidence type="ECO:0000256" key="5">
    <source>
        <dbReference type="ARBA" id="ARBA00022741"/>
    </source>
</evidence>
<dbReference type="PROSITE" id="PS51194">
    <property type="entry name" value="HELICASE_CTER"/>
    <property type="match status" value="1"/>
</dbReference>
<evidence type="ECO:0000259" key="18">
    <source>
        <dbReference type="PROSITE" id="PS51192"/>
    </source>
</evidence>
<reference evidence="20 21" key="1">
    <citation type="submission" date="2020-11" db="EMBL/GenBank/DDBJ databases">
        <title>Taxonomic investigation of Rahnella strains.</title>
        <authorList>
            <person name="Lee S.D."/>
        </authorList>
    </citation>
    <scope>NUCLEOTIDE SEQUENCE [LARGE SCALE GENOMIC DNA]</scope>
    <source>
        <strain evidence="20 21">SAP-17</strain>
    </source>
</reference>
<evidence type="ECO:0000313" key="20">
    <source>
        <dbReference type="EMBL" id="MBF7982230.1"/>
    </source>
</evidence>
<evidence type="ECO:0000256" key="15">
    <source>
        <dbReference type="ARBA" id="ARBA00034617"/>
    </source>
</evidence>
<dbReference type="Gene3D" id="3.40.50.300">
    <property type="entry name" value="P-loop containing nucleotide triphosphate hydrolases"/>
    <property type="match status" value="2"/>
</dbReference>
<dbReference type="Pfam" id="PF16124">
    <property type="entry name" value="RecQ_Zn_bind"/>
    <property type="match status" value="1"/>
</dbReference>
<dbReference type="Gene3D" id="1.10.10.10">
    <property type="entry name" value="Winged helix-like DNA-binding domain superfamily/Winged helix DNA-binding domain"/>
    <property type="match status" value="1"/>
</dbReference>
<dbReference type="PROSITE" id="PS50967">
    <property type="entry name" value="HRDC"/>
    <property type="match status" value="1"/>
</dbReference>
<comment type="catalytic activity">
    <reaction evidence="15">
        <text>Couples ATP hydrolysis with the unwinding of duplex DNA by translocating in the 3'-5' direction.</text>
        <dbReference type="EC" id="5.6.2.4"/>
    </reaction>
</comment>
<dbReference type="NCBIfam" id="TIGR00614">
    <property type="entry name" value="recQ_fam"/>
    <property type="match status" value="1"/>
</dbReference>
<dbReference type="Pfam" id="PF09382">
    <property type="entry name" value="RQC"/>
    <property type="match status" value="1"/>
</dbReference>
<dbReference type="CDD" id="cd17920">
    <property type="entry name" value="DEXHc_RecQ"/>
    <property type="match status" value="1"/>
</dbReference>
<keyword evidence="11" id="KW-0238">DNA-binding</keyword>
<dbReference type="RefSeq" id="WP_195816064.1">
    <property type="nucleotide sequence ID" value="NZ_JADOBI010000014.1"/>
</dbReference>
<evidence type="ECO:0000256" key="4">
    <source>
        <dbReference type="ARBA" id="ARBA00022723"/>
    </source>
</evidence>
<dbReference type="PROSITE" id="PS51192">
    <property type="entry name" value="HELICASE_ATP_BIND_1"/>
    <property type="match status" value="1"/>
</dbReference>
<evidence type="ECO:0000313" key="21">
    <source>
        <dbReference type="Proteomes" id="UP000636811"/>
    </source>
</evidence>
<organism evidence="20 21">
    <name type="scientific">Rahnella laticis</name>
    <dbReference type="NCBI Taxonomy" id="2787622"/>
    <lineage>
        <taxon>Bacteria</taxon>
        <taxon>Pseudomonadati</taxon>
        <taxon>Pseudomonadota</taxon>
        <taxon>Gammaproteobacteria</taxon>
        <taxon>Enterobacterales</taxon>
        <taxon>Yersiniaceae</taxon>
        <taxon>Rahnella</taxon>
    </lineage>
</organism>
<dbReference type="PANTHER" id="PTHR13710">
    <property type="entry name" value="DNA HELICASE RECQ FAMILY MEMBER"/>
    <property type="match status" value="1"/>
</dbReference>
<dbReference type="GO" id="GO:0003678">
    <property type="term" value="F:DNA helicase activity"/>
    <property type="evidence" value="ECO:0007669"/>
    <property type="project" value="UniProtKB-EC"/>
</dbReference>
<name>A0ABS0EDJ4_9GAMM</name>
<dbReference type="CDD" id="cd18794">
    <property type="entry name" value="SF2_C_RecQ"/>
    <property type="match status" value="1"/>
</dbReference>
<evidence type="ECO:0000256" key="9">
    <source>
        <dbReference type="ARBA" id="ARBA00022833"/>
    </source>
</evidence>
<dbReference type="InterPro" id="IPR018982">
    <property type="entry name" value="RQC_domain"/>
</dbReference>
<feature type="domain" description="Helicase C-terminal" evidence="19">
    <location>
        <begin position="223"/>
        <end position="371"/>
    </location>
</feature>
<feature type="domain" description="Helicase ATP-binding" evidence="18">
    <location>
        <begin position="34"/>
        <end position="202"/>
    </location>
</feature>
<dbReference type="SUPFAM" id="SSF47819">
    <property type="entry name" value="HRDC-like"/>
    <property type="match status" value="1"/>
</dbReference>
<evidence type="ECO:0000259" key="17">
    <source>
        <dbReference type="PROSITE" id="PS50967"/>
    </source>
</evidence>
<dbReference type="Proteomes" id="UP000636811">
    <property type="component" value="Unassembled WGS sequence"/>
</dbReference>
<keyword evidence="9" id="KW-0862">Zinc</keyword>
<keyword evidence="21" id="KW-1185">Reference proteome</keyword>
<keyword evidence="6" id="KW-0227">DNA damage</keyword>
<gene>
    <name evidence="20" type="primary">recQ</name>
    <name evidence="20" type="ORF">IV433_22740</name>
</gene>
<dbReference type="Pfam" id="PF00570">
    <property type="entry name" value="HRDC"/>
    <property type="match status" value="1"/>
</dbReference>
<keyword evidence="8 20" id="KW-0347">Helicase</keyword>
<evidence type="ECO:0000256" key="2">
    <source>
        <dbReference type="ARBA" id="ARBA00001947"/>
    </source>
</evidence>
<evidence type="ECO:0000256" key="3">
    <source>
        <dbReference type="ARBA" id="ARBA00005446"/>
    </source>
</evidence>
<protein>
    <recommendedName>
        <fullName evidence="16">DNA helicase RecQ</fullName>
        <ecNumber evidence="16">5.6.2.4</ecNumber>
    </recommendedName>
</protein>
<dbReference type="Pfam" id="PF00270">
    <property type="entry name" value="DEAD"/>
    <property type="match status" value="1"/>
</dbReference>
<dbReference type="InterPro" id="IPR027417">
    <property type="entry name" value="P-loop_NTPase"/>
</dbReference>
<evidence type="ECO:0000256" key="16">
    <source>
        <dbReference type="NCBIfam" id="TIGR01389"/>
    </source>
</evidence>
<dbReference type="GO" id="GO:0016787">
    <property type="term" value="F:hydrolase activity"/>
    <property type="evidence" value="ECO:0007669"/>
    <property type="project" value="UniProtKB-KW"/>
</dbReference>
<dbReference type="SMART" id="SM00341">
    <property type="entry name" value="HRDC"/>
    <property type="match status" value="1"/>
</dbReference>
<dbReference type="SMART" id="SM00956">
    <property type="entry name" value="RQC"/>
    <property type="match status" value="1"/>
</dbReference>
<dbReference type="NCBIfam" id="NF008279">
    <property type="entry name" value="PRK11057.1"/>
    <property type="match status" value="1"/>
</dbReference>
<keyword evidence="10" id="KW-0067">ATP-binding</keyword>
<sequence>MSTAAVINKEELAHQVLRDTFGYQQFRPGQQTIINTAISGRDCLVVMPTGGGKSLCYQIPALVMDGLTLVVSPLISLMKDQVDQLMAAGVEAGCLNSTQTREQQQEVMAGCRTGRIKMLYIAPERLMMGDFLEQLQQWNPAMLAVDEAHCISQWGHDFRPEYRALGQLKLRYPQLPVIALTATADEATRNDIVRLLELNDPLIQVSSFDRPNIRYTLVEKFKPLDQLIRFVQDQRGKSGIIYCNSRAKVEDTAARLQSRGLSVGAYHAGLDNETRARVQEGFQRDDLQIVVATVAFGMGINKPNVRFVVHFDIPRTIESYYQETGRAGRDGLPAEAVLLYDPADMAWLRRCLEEKPAGAQQDVERHKLNAMNAFAEAQTCRRLVLLNYFGEGKQNACGNCDVCLDPPKRYDGLLDAQKALSVVARVGQRFGLGYVVEVLRGSNNQRIREYGHEKLTVYGIGKEHSNEHWTSVVRQLIHLGLITQNIAMHSALQLTESARPVLRGEIPLQLAVPRIQTLKIKSTSRQKTYGGNYDHKLFAKLRKLRKSLADENNVPPYVVFNDTTLLEMAEHLPVSPSDLLDITGVGQRKLEKFGRPFMTMIRDHIDNGDE</sequence>
<dbReference type="Pfam" id="PF00271">
    <property type="entry name" value="Helicase_C"/>
    <property type="match status" value="1"/>
</dbReference>
<comment type="cofactor">
    <cofactor evidence="1">
        <name>Mg(2+)</name>
        <dbReference type="ChEBI" id="CHEBI:18420"/>
    </cofactor>
</comment>
<comment type="similarity">
    <text evidence="3">Belongs to the helicase family. RecQ subfamily.</text>
</comment>
<evidence type="ECO:0000256" key="6">
    <source>
        <dbReference type="ARBA" id="ARBA00022763"/>
    </source>
</evidence>
<dbReference type="InterPro" id="IPR004589">
    <property type="entry name" value="DNA_helicase_ATP-dep_RecQ"/>
</dbReference>
<keyword evidence="12" id="KW-0233">DNA recombination</keyword>
<evidence type="ECO:0000256" key="14">
    <source>
        <dbReference type="ARBA" id="ARBA00023235"/>
    </source>
</evidence>
<dbReference type="InterPro" id="IPR036388">
    <property type="entry name" value="WH-like_DNA-bd_sf"/>
</dbReference>
<evidence type="ECO:0000256" key="8">
    <source>
        <dbReference type="ARBA" id="ARBA00022806"/>
    </source>
</evidence>
<dbReference type="InterPro" id="IPR032284">
    <property type="entry name" value="RecQ_Zn-bd"/>
</dbReference>
<dbReference type="InterPro" id="IPR011545">
    <property type="entry name" value="DEAD/DEAH_box_helicase_dom"/>
</dbReference>
<evidence type="ECO:0000256" key="12">
    <source>
        <dbReference type="ARBA" id="ARBA00023172"/>
    </source>
</evidence>
<evidence type="ECO:0000256" key="13">
    <source>
        <dbReference type="ARBA" id="ARBA00023204"/>
    </source>
</evidence>
<dbReference type="InterPro" id="IPR014001">
    <property type="entry name" value="Helicase_ATP-bd"/>
</dbReference>
<dbReference type="InterPro" id="IPR044876">
    <property type="entry name" value="HRDC_dom_sf"/>
</dbReference>
<dbReference type="InterPro" id="IPR006293">
    <property type="entry name" value="DNA_helicase_ATP-dep_RecQ_bac"/>
</dbReference>
<proteinExistence type="inferred from homology"/>
<dbReference type="Gene3D" id="1.10.150.80">
    <property type="entry name" value="HRDC domain"/>
    <property type="match status" value="1"/>
</dbReference>
<evidence type="ECO:0000256" key="1">
    <source>
        <dbReference type="ARBA" id="ARBA00001946"/>
    </source>
</evidence>